<dbReference type="AlphaFoldDB" id="A0A0J6VX41"/>
<keyword evidence="1" id="KW-0645">Protease</keyword>
<dbReference type="Pfam" id="PF06262">
    <property type="entry name" value="Zincin_1"/>
    <property type="match status" value="1"/>
</dbReference>
<proteinExistence type="predicted"/>
<comment type="caution">
    <text evidence="1">The sequence shown here is derived from an EMBL/GenBank/DDBJ whole genome shotgun (WGS) entry which is preliminary data.</text>
</comment>
<dbReference type="SUPFAM" id="SSF55486">
    <property type="entry name" value="Metalloproteases ('zincins'), catalytic domain"/>
    <property type="match status" value="1"/>
</dbReference>
<reference evidence="1 2" key="1">
    <citation type="submission" date="2015-03" db="EMBL/GenBank/DDBJ databases">
        <title>Genome sequencing of Methylobacterium tarhaniae DSM 25844.</title>
        <authorList>
            <person name="Chaudhry V."/>
            <person name="Patil P.B."/>
        </authorList>
    </citation>
    <scope>NUCLEOTIDE SEQUENCE [LARGE SCALE GENOMIC DNA]</scope>
    <source>
        <strain evidence="1 2">DSM 25844</strain>
    </source>
</reference>
<accession>A0A0J6VX41</accession>
<dbReference type="InterPro" id="IPR038555">
    <property type="entry name" value="Zincin_1_sf"/>
</dbReference>
<evidence type="ECO:0000313" key="2">
    <source>
        <dbReference type="Proteomes" id="UP000036449"/>
    </source>
</evidence>
<name>A0A0J6VX41_9HYPH</name>
<dbReference type="Proteomes" id="UP000036449">
    <property type="component" value="Unassembled WGS sequence"/>
</dbReference>
<organism evidence="1 2">
    <name type="scientific">Methylobacterium tarhaniae</name>
    <dbReference type="NCBI Taxonomy" id="1187852"/>
    <lineage>
        <taxon>Bacteria</taxon>
        <taxon>Pseudomonadati</taxon>
        <taxon>Pseudomonadota</taxon>
        <taxon>Alphaproteobacteria</taxon>
        <taxon>Hyphomicrobiales</taxon>
        <taxon>Methylobacteriaceae</taxon>
        <taxon>Methylobacterium</taxon>
    </lineage>
</organism>
<dbReference type="Gene3D" id="3.30.2010.20">
    <property type="match status" value="1"/>
</dbReference>
<dbReference type="InterPro" id="IPR010428">
    <property type="entry name" value="Zincin_1"/>
</dbReference>
<dbReference type="RefSeq" id="WP_048449978.1">
    <property type="nucleotide sequence ID" value="NZ_JBNNPJ010000001.1"/>
</dbReference>
<dbReference type="PATRIC" id="fig|1187852.3.peg.4511"/>
<keyword evidence="1" id="KW-0378">Hydrolase</keyword>
<evidence type="ECO:0000313" key="1">
    <source>
        <dbReference type="EMBL" id="KMO43891.1"/>
    </source>
</evidence>
<dbReference type="EMBL" id="LABZ01000033">
    <property type="protein sequence ID" value="KMO43891.1"/>
    <property type="molecule type" value="Genomic_DNA"/>
</dbReference>
<sequence length="145" mass="15998">MPETETPETDWSARRAPDLAAMEALAEAAFARLPEEFRALCEGVVIRVDDFPDEETLQEMGCESEFDLLGLFRGTGLAQGGGALSLATGQFPNMVWLYRRPLLDYWAEHDETLGHLVAHVLVHEIGHHFGLSDDDMAAIEAAAEE</sequence>
<dbReference type="OrthoDB" id="9806895at2"/>
<dbReference type="CDD" id="cd12952">
    <property type="entry name" value="MMP_ACEL2062"/>
    <property type="match status" value="1"/>
</dbReference>
<dbReference type="GO" id="GO:0006508">
    <property type="term" value="P:proteolysis"/>
    <property type="evidence" value="ECO:0007669"/>
    <property type="project" value="UniProtKB-KW"/>
</dbReference>
<keyword evidence="2" id="KW-1185">Reference proteome</keyword>
<gene>
    <name evidence="1" type="ORF">VQ03_06090</name>
</gene>
<dbReference type="GO" id="GO:0008233">
    <property type="term" value="F:peptidase activity"/>
    <property type="evidence" value="ECO:0007669"/>
    <property type="project" value="UniProtKB-KW"/>
</dbReference>
<protein>
    <submittedName>
        <fullName evidence="1">Zn-dependent protease</fullName>
    </submittedName>
</protein>